<organism evidence="4 5">
    <name type="scientific">Macrostomum lignano</name>
    <dbReference type="NCBI Taxonomy" id="282301"/>
    <lineage>
        <taxon>Eukaryota</taxon>
        <taxon>Metazoa</taxon>
        <taxon>Spiralia</taxon>
        <taxon>Lophotrochozoa</taxon>
        <taxon>Platyhelminthes</taxon>
        <taxon>Rhabditophora</taxon>
        <taxon>Macrostomorpha</taxon>
        <taxon>Macrostomida</taxon>
        <taxon>Macrostomidae</taxon>
        <taxon>Macrostomum</taxon>
    </lineage>
</organism>
<keyword evidence="3" id="KW-0732">Signal</keyword>
<evidence type="ECO:0000313" key="4">
    <source>
        <dbReference type="EMBL" id="PAA64261.1"/>
    </source>
</evidence>
<dbReference type="AlphaFoldDB" id="A0A267ERX3"/>
<feature type="chain" id="PRO_5011995123" description="Prohormone-4" evidence="3">
    <location>
        <begin position="22"/>
        <end position="184"/>
    </location>
</feature>
<dbReference type="PANTHER" id="PTHR20967">
    <property type="entry name" value="PROHORMONE-4"/>
    <property type="match status" value="1"/>
</dbReference>
<keyword evidence="5" id="KW-1185">Reference proteome</keyword>
<evidence type="ECO:0000313" key="5">
    <source>
        <dbReference type="Proteomes" id="UP000215902"/>
    </source>
</evidence>
<dbReference type="InterPro" id="IPR002172">
    <property type="entry name" value="LDrepeatLR_classA_rpt"/>
</dbReference>
<dbReference type="OrthoDB" id="6239681at2759"/>
<sequence>MNVRNLISGLALLFALLAGSATCYRQLVRKGSALGNDCPKTAPWPCKSGQCLSFSFICDGRQDCEDGYDEDTALCTAKDRPASIILKSFIARFHNWLIPNILGEGTPEELAKQLTEQLNVREYASAVGLNKQQLRKLVLVMEYARDGRILDLILDGMPEEAYREAYALFGRIVESGFLGSETAN</sequence>
<dbReference type="PROSITE" id="PS50068">
    <property type="entry name" value="LDLRA_2"/>
    <property type="match status" value="1"/>
</dbReference>
<comment type="caution">
    <text evidence="2">Lacks conserved residue(s) required for the propagation of feature annotation.</text>
</comment>
<dbReference type="STRING" id="282301.A0A267ERX3"/>
<evidence type="ECO:0008006" key="6">
    <source>
        <dbReference type="Google" id="ProtNLM"/>
    </source>
</evidence>
<dbReference type="InterPro" id="IPR053103">
    <property type="entry name" value="IDLSRF-like_peptide"/>
</dbReference>
<dbReference type="InterPro" id="IPR023415">
    <property type="entry name" value="LDLR_class-A_CS"/>
</dbReference>
<accession>A0A267ERX3</accession>
<dbReference type="PROSITE" id="PS01209">
    <property type="entry name" value="LDLRA_1"/>
    <property type="match status" value="1"/>
</dbReference>
<evidence type="ECO:0000256" key="2">
    <source>
        <dbReference type="PROSITE-ProRule" id="PRU00124"/>
    </source>
</evidence>
<dbReference type="PANTHER" id="PTHR20967:SF0">
    <property type="entry name" value="PROHORMONE-4"/>
    <property type="match status" value="1"/>
</dbReference>
<dbReference type="SUPFAM" id="SSF57424">
    <property type="entry name" value="LDL receptor-like module"/>
    <property type="match status" value="1"/>
</dbReference>
<keyword evidence="1 2" id="KW-1015">Disulfide bond</keyword>
<dbReference type="SMART" id="SM00192">
    <property type="entry name" value="LDLa"/>
    <property type="match status" value="1"/>
</dbReference>
<protein>
    <recommendedName>
        <fullName evidence="6">Prohormone-4</fullName>
    </recommendedName>
</protein>
<name>A0A267ERX3_9PLAT</name>
<comment type="caution">
    <text evidence="4">The sequence shown here is derived from an EMBL/GenBank/DDBJ whole genome shotgun (WGS) entry which is preliminary data.</text>
</comment>
<reference evidence="4 5" key="1">
    <citation type="submission" date="2017-06" db="EMBL/GenBank/DDBJ databases">
        <title>A platform for efficient transgenesis in Macrostomum lignano, a flatworm model organism for stem cell research.</title>
        <authorList>
            <person name="Berezikov E."/>
        </authorList>
    </citation>
    <scope>NUCLEOTIDE SEQUENCE [LARGE SCALE GENOMIC DNA]</scope>
    <source>
        <strain evidence="4">DV1</strain>
        <tissue evidence="4">Whole organism</tissue>
    </source>
</reference>
<dbReference type="InterPro" id="IPR036055">
    <property type="entry name" value="LDL_receptor-like_sf"/>
</dbReference>
<evidence type="ECO:0000256" key="1">
    <source>
        <dbReference type="ARBA" id="ARBA00023157"/>
    </source>
</evidence>
<dbReference type="Proteomes" id="UP000215902">
    <property type="component" value="Unassembled WGS sequence"/>
</dbReference>
<proteinExistence type="predicted"/>
<dbReference type="CDD" id="cd00112">
    <property type="entry name" value="LDLa"/>
    <property type="match status" value="1"/>
</dbReference>
<dbReference type="EMBL" id="NIVC01001770">
    <property type="protein sequence ID" value="PAA64261.1"/>
    <property type="molecule type" value="Genomic_DNA"/>
</dbReference>
<evidence type="ECO:0000256" key="3">
    <source>
        <dbReference type="SAM" id="SignalP"/>
    </source>
</evidence>
<feature type="signal peptide" evidence="3">
    <location>
        <begin position="1"/>
        <end position="21"/>
    </location>
</feature>
<feature type="disulfide bond" evidence="2">
    <location>
        <begin position="46"/>
        <end position="64"/>
    </location>
</feature>
<dbReference type="Pfam" id="PF00057">
    <property type="entry name" value="Ldl_recept_a"/>
    <property type="match status" value="1"/>
</dbReference>
<gene>
    <name evidence="4" type="ORF">BOX15_Mlig021752g2</name>
</gene>
<dbReference type="Gene3D" id="4.10.400.10">
    <property type="entry name" value="Low-density Lipoprotein Receptor"/>
    <property type="match status" value="1"/>
</dbReference>